<dbReference type="GO" id="GO:0008757">
    <property type="term" value="F:S-adenosylmethionine-dependent methyltransferase activity"/>
    <property type="evidence" value="ECO:0007669"/>
    <property type="project" value="InterPro"/>
</dbReference>
<dbReference type="InterPro" id="IPR050508">
    <property type="entry name" value="Methyltransf_Superfamily"/>
</dbReference>
<dbReference type="InterPro" id="IPR013216">
    <property type="entry name" value="Methyltransf_11"/>
</dbReference>
<dbReference type="Pfam" id="PF08241">
    <property type="entry name" value="Methyltransf_11"/>
    <property type="match status" value="1"/>
</dbReference>
<comment type="caution">
    <text evidence="2">The sequence shown here is derived from an EMBL/GenBank/DDBJ whole genome shotgun (WGS) entry which is preliminary data.</text>
</comment>
<evidence type="ECO:0000313" key="2">
    <source>
        <dbReference type="EMBL" id="PIR97594.1"/>
    </source>
</evidence>
<dbReference type="Gene3D" id="3.40.50.150">
    <property type="entry name" value="Vaccinia Virus protein VP39"/>
    <property type="match status" value="1"/>
</dbReference>
<dbReference type="InterPro" id="IPR029063">
    <property type="entry name" value="SAM-dependent_MTases_sf"/>
</dbReference>
<dbReference type="PANTHER" id="PTHR42912:SF93">
    <property type="entry name" value="N6-ADENOSINE-METHYLTRANSFERASE TMT1A"/>
    <property type="match status" value="1"/>
</dbReference>
<dbReference type="AlphaFoldDB" id="A0A2H0VEP2"/>
<reference evidence="3" key="1">
    <citation type="submission" date="2017-09" db="EMBL/GenBank/DDBJ databases">
        <title>Depth-based differentiation of microbial function through sediment-hosted aquifers and enrichment of novel symbionts in the deep terrestrial subsurface.</title>
        <authorList>
            <person name="Probst A.J."/>
            <person name="Ladd B."/>
            <person name="Jarett J.K."/>
            <person name="Geller-Mcgrath D.E."/>
            <person name="Sieber C.M.K."/>
            <person name="Emerson J.B."/>
            <person name="Anantharaman K."/>
            <person name="Thomas B.C."/>
            <person name="Malmstrom R."/>
            <person name="Stieglmeier M."/>
            <person name="Klingl A."/>
            <person name="Woyke T."/>
            <person name="Ryan C.M."/>
            <person name="Banfield J.F."/>
        </authorList>
    </citation>
    <scope>NUCLEOTIDE SEQUENCE [LARGE SCALE GENOMIC DNA]</scope>
</reference>
<evidence type="ECO:0000259" key="1">
    <source>
        <dbReference type="Pfam" id="PF08241"/>
    </source>
</evidence>
<evidence type="ECO:0000313" key="3">
    <source>
        <dbReference type="Proteomes" id="UP000230557"/>
    </source>
</evidence>
<dbReference type="EMBL" id="PFAJ01000006">
    <property type="protein sequence ID" value="PIR97594.1"/>
    <property type="molecule type" value="Genomic_DNA"/>
</dbReference>
<gene>
    <name evidence="2" type="ORF">COT91_00380</name>
</gene>
<dbReference type="SUPFAM" id="SSF53335">
    <property type="entry name" value="S-adenosyl-L-methionine-dependent methyltransferases"/>
    <property type="match status" value="1"/>
</dbReference>
<dbReference type="CDD" id="cd02440">
    <property type="entry name" value="AdoMet_MTases"/>
    <property type="match status" value="1"/>
</dbReference>
<sequence>MDSRLAKEQEIQDFVSDFYEGVRFTLPYSRRYQLWFFKQLVNLVKPEGLILDNGCGSGHLGEVLRDKKIIGLDLSEKMLKYATKRLTEVHQGSAESLPFNNSHFDTIFCRSLLHHLQNPEVAVKEVARVLKPGGKVIFADTLKNIVTSIPREMMRKKSEHFSETHQNFSKSEMLNLVGKDLEIVDVRYMGYLAYTFFGFPDVINFQKYIPFKSIVYPTCLAIDKILSRIPILRRLGANIVVVAKKV</sequence>
<feature type="domain" description="Methyltransferase type 11" evidence="1">
    <location>
        <begin position="51"/>
        <end position="138"/>
    </location>
</feature>
<name>A0A2H0VEP2_9BACT</name>
<dbReference type="PANTHER" id="PTHR42912">
    <property type="entry name" value="METHYLTRANSFERASE"/>
    <property type="match status" value="1"/>
</dbReference>
<dbReference type="Proteomes" id="UP000230557">
    <property type="component" value="Unassembled WGS sequence"/>
</dbReference>
<proteinExistence type="predicted"/>
<protein>
    <recommendedName>
        <fullName evidence="1">Methyltransferase type 11 domain-containing protein</fullName>
    </recommendedName>
</protein>
<accession>A0A2H0VEP2</accession>
<organism evidence="2 3">
    <name type="scientific">Candidatus Doudnabacteria bacterium CG10_big_fil_rev_8_21_14_0_10_41_10</name>
    <dbReference type="NCBI Taxonomy" id="1974551"/>
    <lineage>
        <taxon>Bacteria</taxon>
        <taxon>Candidatus Doudnaibacteriota</taxon>
    </lineage>
</organism>